<keyword evidence="2" id="KW-1185">Reference proteome</keyword>
<reference evidence="1 2" key="1">
    <citation type="journal article" date="2020" name="Nature">
        <title>Six reference-quality genomes reveal evolution of bat adaptations.</title>
        <authorList>
            <person name="Jebb D."/>
            <person name="Huang Z."/>
            <person name="Pippel M."/>
            <person name="Hughes G.M."/>
            <person name="Lavrichenko K."/>
            <person name="Devanna P."/>
            <person name="Winkler S."/>
            <person name="Jermiin L.S."/>
            <person name="Skirmuntt E.C."/>
            <person name="Katzourakis A."/>
            <person name="Burkitt-Gray L."/>
            <person name="Ray D.A."/>
            <person name="Sullivan K.A.M."/>
            <person name="Roscito J.G."/>
            <person name="Kirilenko B.M."/>
            <person name="Davalos L.M."/>
            <person name="Corthals A.P."/>
            <person name="Power M.L."/>
            <person name="Jones G."/>
            <person name="Ransome R.D."/>
            <person name="Dechmann D.K.N."/>
            <person name="Locatelli A.G."/>
            <person name="Puechmaille S.J."/>
            <person name="Fedrigo O."/>
            <person name="Jarvis E.D."/>
            <person name="Hiller M."/>
            <person name="Vernes S.C."/>
            <person name="Myers E.W."/>
            <person name="Teeling E.C."/>
        </authorList>
    </citation>
    <scope>NUCLEOTIDE SEQUENCE [LARGE SCALE GENOMIC DNA]</scope>
    <source>
        <strain evidence="1">MMolMol1</strain>
        <tissue evidence="1">Muscle</tissue>
    </source>
</reference>
<evidence type="ECO:0000313" key="2">
    <source>
        <dbReference type="Proteomes" id="UP000550707"/>
    </source>
</evidence>
<sequence length="239" mass="27715">MKAITRDKQGHYIILKGSIQQEDITLINIYAPNIGGPKYIKNLLEDFKGEIDSSTIIAGDLDINTLWTPLDRSSTQKTSKKTETLNEALDQMDLIDIYRELHPTTTEYTFFSSAHGIVSKIDHMIGHKLNLYKFKKIEIISSIFSDHNGMKLEINCNKNMQRHFNTWRLNSILLNNEWVTEEIKKEIKNFLETNENEHTTTQNLWDAVKAVLRGKFIALQAYLKKQEKFLIDCLTSHLK</sequence>
<evidence type="ECO:0008006" key="3">
    <source>
        <dbReference type="Google" id="ProtNLM"/>
    </source>
</evidence>
<dbReference type="Proteomes" id="UP000550707">
    <property type="component" value="Unassembled WGS sequence"/>
</dbReference>
<evidence type="ECO:0000313" key="1">
    <source>
        <dbReference type="EMBL" id="KAF6433854.1"/>
    </source>
</evidence>
<accession>A0A7J8EEF7</accession>
<dbReference type="PANTHER" id="PTHR19446">
    <property type="entry name" value="REVERSE TRANSCRIPTASES"/>
    <property type="match status" value="1"/>
</dbReference>
<dbReference type="Gene3D" id="3.60.10.10">
    <property type="entry name" value="Endonuclease/exonuclease/phosphatase"/>
    <property type="match status" value="1"/>
</dbReference>
<proteinExistence type="predicted"/>
<dbReference type="InterPro" id="IPR036691">
    <property type="entry name" value="Endo/exonu/phosph_ase_sf"/>
</dbReference>
<comment type="caution">
    <text evidence="1">The sequence shown here is derived from an EMBL/GenBank/DDBJ whole genome shotgun (WGS) entry which is preliminary data.</text>
</comment>
<gene>
    <name evidence="1" type="ORF">HJG59_008905</name>
</gene>
<dbReference type="AlphaFoldDB" id="A0A7J8EEF7"/>
<organism evidence="1 2">
    <name type="scientific">Molossus molossus</name>
    <name type="common">Pallas' mastiff bat</name>
    <name type="synonym">Vespertilio molossus</name>
    <dbReference type="NCBI Taxonomy" id="27622"/>
    <lineage>
        <taxon>Eukaryota</taxon>
        <taxon>Metazoa</taxon>
        <taxon>Chordata</taxon>
        <taxon>Craniata</taxon>
        <taxon>Vertebrata</taxon>
        <taxon>Euteleostomi</taxon>
        <taxon>Mammalia</taxon>
        <taxon>Eutheria</taxon>
        <taxon>Laurasiatheria</taxon>
        <taxon>Chiroptera</taxon>
        <taxon>Yangochiroptera</taxon>
        <taxon>Molossidae</taxon>
        <taxon>Molossus</taxon>
    </lineage>
</organism>
<name>A0A7J8EEF7_MOLMO</name>
<dbReference type="InParanoid" id="A0A7J8EEF7"/>
<dbReference type="SUPFAM" id="SSF56219">
    <property type="entry name" value="DNase I-like"/>
    <property type="match status" value="1"/>
</dbReference>
<dbReference type="EMBL" id="JACASF010000014">
    <property type="protein sequence ID" value="KAF6433854.1"/>
    <property type="molecule type" value="Genomic_DNA"/>
</dbReference>
<protein>
    <recommendedName>
        <fullName evidence="3">Endonuclease/exonuclease/phosphatase domain-containing protein</fullName>
    </recommendedName>
</protein>